<accession>A0A6A6DBE1</accession>
<organism evidence="2 3">
    <name type="scientific">Zopfia rhizophila CBS 207.26</name>
    <dbReference type="NCBI Taxonomy" id="1314779"/>
    <lineage>
        <taxon>Eukaryota</taxon>
        <taxon>Fungi</taxon>
        <taxon>Dikarya</taxon>
        <taxon>Ascomycota</taxon>
        <taxon>Pezizomycotina</taxon>
        <taxon>Dothideomycetes</taxon>
        <taxon>Dothideomycetes incertae sedis</taxon>
        <taxon>Zopfiaceae</taxon>
        <taxon>Zopfia</taxon>
    </lineage>
</organism>
<dbReference type="EMBL" id="ML994701">
    <property type="protein sequence ID" value="KAF2176757.1"/>
    <property type="molecule type" value="Genomic_DNA"/>
</dbReference>
<sequence>MINRRISFRGTARISLDSLSFTEARSPQDGGIDVDSTHWFKDLVAIEGCKRGGERNHISALVCVKQLQEALSEANLEPDALMKRPSNGYFPALRFCKRDSLRVLQGHDWGLAGRDLLPVQDRWWNVRLYVEEHYLSPKDAPPGEIFRMIRMCQIHQRPDEEQWWWRGISNTITKDVKQLLSKEVIMKEVDRSLHVPGFWLPVKLGALHRLLGLKCDEELAQYVKNLNDTWKPVLRCLDQDVWAVDDATVEYLQLRAPKASDEDRKEITTGMESGLLFPYVVDQLTRSQLLMCLLNIPLLIPTVQTFFSNLTYLEPCAMVMKGLLDPRPKYSVRKSFSAAFRRPLEFYVEEAESKFRLYRMLEADEAFNCSYLQLWLYSMRNFPEMTRITVKKEAREPRRYANEPNAWLWYDFAAFAAKLGFSTTRMSEILSTNPGMVYARKILLDARPQDRYHFDDGQLELYTRQISEMLVSARKLPSLHNQVTVSQAHTEARNRRCGRPHEHSHAVDKELLFLPTIRDSLGDVEHVNSFFVKRDFIVSFFGRHWSSSWHPLPQQDEAMPHVDSVDDLDDTLTRTLETVEVNRKRERKKILSQNKRRYDDRNLRRLSVKRIYKKKRLAETRGPLKQVTRKEKKKKSSPAQSGF</sequence>
<proteinExistence type="predicted"/>
<reference evidence="2" key="1">
    <citation type="journal article" date="2020" name="Stud. Mycol.">
        <title>101 Dothideomycetes genomes: a test case for predicting lifestyles and emergence of pathogens.</title>
        <authorList>
            <person name="Haridas S."/>
            <person name="Albert R."/>
            <person name="Binder M."/>
            <person name="Bloem J."/>
            <person name="Labutti K."/>
            <person name="Salamov A."/>
            <person name="Andreopoulos B."/>
            <person name="Baker S."/>
            <person name="Barry K."/>
            <person name="Bills G."/>
            <person name="Bluhm B."/>
            <person name="Cannon C."/>
            <person name="Castanera R."/>
            <person name="Culley D."/>
            <person name="Daum C."/>
            <person name="Ezra D."/>
            <person name="Gonzalez J."/>
            <person name="Henrissat B."/>
            <person name="Kuo A."/>
            <person name="Liang C."/>
            <person name="Lipzen A."/>
            <person name="Lutzoni F."/>
            <person name="Magnuson J."/>
            <person name="Mondo S."/>
            <person name="Nolan M."/>
            <person name="Ohm R."/>
            <person name="Pangilinan J."/>
            <person name="Park H.-J."/>
            <person name="Ramirez L."/>
            <person name="Alfaro M."/>
            <person name="Sun H."/>
            <person name="Tritt A."/>
            <person name="Yoshinaga Y."/>
            <person name="Zwiers L.-H."/>
            <person name="Turgeon B."/>
            <person name="Goodwin S."/>
            <person name="Spatafora J."/>
            <person name="Crous P."/>
            <person name="Grigoriev I."/>
        </authorList>
    </citation>
    <scope>NUCLEOTIDE SEQUENCE</scope>
    <source>
        <strain evidence="2">CBS 207.26</strain>
    </source>
</reference>
<evidence type="ECO:0000313" key="2">
    <source>
        <dbReference type="EMBL" id="KAF2176757.1"/>
    </source>
</evidence>
<dbReference type="InterPro" id="IPR022198">
    <property type="entry name" value="DUF3723"/>
</dbReference>
<name>A0A6A6DBE1_9PEZI</name>
<keyword evidence="3" id="KW-1185">Reference proteome</keyword>
<dbReference type="AlphaFoldDB" id="A0A6A6DBE1"/>
<dbReference type="OrthoDB" id="4227485at2759"/>
<dbReference type="Proteomes" id="UP000800200">
    <property type="component" value="Unassembled WGS sequence"/>
</dbReference>
<evidence type="ECO:0000256" key="1">
    <source>
        <dbReference type="SAM" id="MobiDB-lite"/>
    </source>
</evidence>
<evidence type="ECO:0000313" key="3">
    <source>
        <dbReference type="Proteomes" id="UP000800200"/>
    </source>
</evidence>
<feature type="region of interest" description="Disordered" evidence="1">
    <location>
        <begin position="619"/>
        <end position="643"/>
    </location>
</feature>
<protein>
    <submittedName>
        <fullName evidence="2">Uncharacterized protein</fullName>
    </submittedName>
</protein>
<gene>
    <name evidence="2" type="ORF">K469DRAFT_396738</name>
</gene>
<dbReference type="Pfam" id="PF12520">
    <property type="entry name" value="DUF3723"/>
    <property type="match status" value="1"/>
</dbReference>